<evidence type="ECO:0000313" key="9">
    <source>
        <dbReference type="Proteomes" id="UP000321717"/>
    </source>
</evidence>
<dbReference type="InterPro" id="IPR017850">
    <property type="entry name" value="Alkaline_phosphatase_core_sf"/>
</dbReference>
<dbReference type="GO" id="GO:0005886">
    <property type="term" value="C:plasma membrane"/>
    <property type="evidence" value="ECO:0007669"/>
    <property type="project" value="UniProtKB-SubCell"/>
</dbReference>
<feature type="transmembrane region" description="Helical" evidence="6">
    <location>
        <begin position="37"/>
        <end position="54"/>
    </location>
</feature>
<accession>A0A512HCF8</accession>
<evidence type="ECO:0000256" key="4">
    <source>
        <dbReference type="ARBA" id="ARBA00022989"/>
    </source>
</evidence>
<dbReference type="Proteomes" id="UP000321717">
    <property type="component" value="Unassembled WGS sequence"/>
</dbReference>
<evidence type="ECO:0000256" key="1">
    <source>
        <dbReference type="ARBA" id="ARBA00004651"/>
    </source>
</evidence>
<dbReference type="InterPro" id="IPR050448">
    <property type="entry name" value="OpgB/LTA_synthase_biosynth"/>
</dbReference>
<keyword evidence="3 6" id="KW-0812">Transmembrane</keyword>
<reference evidence="8 9" key="1">
    <citation type="submission" date="2019-07" db="EMBL/GenBank/DDBJ databases">
        <title>Whole genome shotgun sequence of Rhizobium naphthalenivorans NBRC 107585.</title>
        <authorList>
            <person name="Hosoyama A."/>
            <person name="Uohara A."/>
            <person name="Ohji S."/>
            <person name="Ichikawa N."/>
        </authorList>
    </citation>
    <scope>NUCLEOTIDE SEQUENCE [LARGE SCALE GENOMIC DNA]</scope>
    <source>
        <strain evidence="8 9">NBRC 107585</strain>
    </source>
</reference>
<evidence type="ECO:0000256" key="6">
    <source>
        <dbReference type="SAM" id="Phobius"/>
    </source>
</evidence>
<keyword evidence="4 6" id="KW-1133">Transmembrane helix</keyword>
<proteinExistence type="predicted"/>
<dbReference type="Gene3D" id="3.40.720.10">
    <property type="entry name" value="Alkaline Phosphatase, subunit A"/>
    <property type="match status" value="1"/>
</dbReference>
<dbReference type="AlphaFoldDB" id="A0A512HCF8"/>
<comment type="caution">
    <text evidence="8">The sequence shown here is derived from an EMBL/GenBank/DDBJ whole genome shotgun (WGS) entry which is preliminary data.</text>
</comment>
<evidence type="ECO:0000256" key="2">
    <source>
        <dbReference type="ARBA" id="ARBA00022475"/>
    </source>
</evidence>
<feature type="domain" description="Sulfatase N-terminal" evidence="7">
    <location>
        <begin position="273"/>
        <end position="565"/>
    </location>
</feature>
<keyword evidence="9" id="KW-1185">Reference proteome</keyword>
<keyword evidence="5 6" id="KW-0472">Membrane</keyword>
<sequence length="645" mass="71784">MAEIVSEPGMPVANSVLSQEGAAPRERTAALRAAGRMFNTLVLALVTVILTEWLARGTLSGIAEYLLSPTRPGMVAVLVLFLLFIAADSLFGRAHQSALILVPVALLPAFLSMQKQQYLSDPLYPSDMLFGRQIGELVPVMFAARPFASIGLVAGVLALLVLLGYLLVLGRRHLPALSPLSKLVRLVVALPLIGGFLSLMDPNSFSYIRDRLNIVPMMWDQQENYRHNGFLLAFAFNVPMANVQAPHGYGADAIADIAPERLPANFFAGRDADVIMVMSESLWDPTRLGNTTLSPDPMPTIRKNASGNMFSPEFGGMTANVEFEALTGFSNAFLPYGSIPYQQYVRRPLPSLATFFASKGYVTRAFHPFQSWFWNRANVYQSLGFQSFKSEENMPVMDKRGIFASDEALTKEIIRNADSTKEPFFFFAVTLQGHGPYERNRYAKNTIDVRSAALKSQSRDSLATYAQGVREADDSLKSLMDWAKKRRRETIIVLFGDHLPPLGTVYTEAGYMPDVVATRKASVSVMKQEHETPLVVWSSKRGVQKDLGSVSPSQLPYYIVRLAGYRHPFYTGVLGRLNERYAIIDRHQLIGRNDRPSPDWATSGAPIDPLIQDYRYLQHDQMFGEGFGTQRFFPEQLERVDTPAS</sequence>
<evidence type="ECO:0000259" key="7">
    <source>
        <dbReference type="Pfam" id="PF00884"/>
    </source>
</evidence>
<evidence type="ECO:0000256" key="5">
    <source>
        <dbReference type="ARBA" id="ARBA00023136"/>
    </source>
</evidence>
<evidence type="ECO:0000313" key="8">
    <source>
        <dbReference type="EMBL" id="GEO83131.1"/>
    </source>
</evidence>
<dbReference type="EMBL" id="BJZP01000001">
    <property type="protein sequence ID" value="GEO83131.1"/>
    <property type="molecule type" value="Genomic_DNA"/>
</dbReference>
<protein>
    <submittedName>
        <fullName evidence="8">Divalent ion tolerance protein CutA</fullName>
    </submittedName>
</protein>
<feature type="transmembrane region" description="Helical" evidence="6">
    <location>
        <begin position="74"/>
        <end position="91"/>
    </location>
</feature>
<organism evidence="8 9">
    <name type="scientific">Ciceribacter naphthalenivorans</name>
    <dbReference type="NCBI Taxonomy" id="1118451"/>
    <lineage>
        <taxon>Bacteria</taxon>
        <taxon>Pseudomonadati</taxon>
        <taxon>Pseudomonadota</taxon>
        <taxon>Alphaproteobacteria</taxon>
        <taxon>Hyphomicrobiales</taxon>
        <taxon>Rhizobiaceae</taxon>
        <taxon>Ciceribacter</taxon>
    </lineage>
</organism>
<dbReference type="PANTHER" id="PTHR47371:SF3">
    <property type="entry name" value="PHOSPHOGLYCEROL TRANSFERASE I"/>
    <property type="match status" value="1"/>
</dbReference>
<dbReference type="SUPFAM" id="SSF53649">
    <property type="entry name" value="Alkaline phosphatase-like"/>
    <property type="match status" value="1"/>
</dbReference>
<feature type="transmembrane region" description="Helical" evidence="6">
    <location>
        <begin position="98"/>
        <end position="114"/>
    </location>
</feature>
<dbReference type="PANTHER" id="PTHR47371">
    <property type="entry name" value="LIPOTEICHOIC ACID SYNTHASE"/>
    <property type="match status" value="1"/>
</dbReference>
<keyword evidence="2" id="KW-1003">Cell membrane</keyword>
<dbReference type="InterPro" id="IPR000917">
    <property type="entry name" value="Sulfatase_N"/>
</dbReference>
<comment type="subcellular location">
    <subcellularLocation>
        <location evidence="1">Cell membrane</location>
        <topology evidence="1">Multi-pass membrane protein</topology>
    </subcellularLocation>
</comment>
<feature type="transmembrane region" description="Helical" evidence="6">
    <location>
        <begin position="182"/>
        <end position="200"/>
    </location>
</feature>
<dbReference type="Pfam" id="PF00884">
    <property type="entry name" value="Sulfatase"/>
    <property type="match status" value="1"/>
</dbReference>
<gene>
    <name evidence="8" type="ORF">RNA01_00630</name>
</gene>
<dbReference type="CDD" id="cd16015">
    <property type="entry name" value="LTA_synthase"/>
    <property type="match status" value="1"/>
</dbReference>
<evidence type="ECO:0000256" key="3">
    <source>
        <dbReference type="ARBA" id="ARBA00022692"/>
    </source>
</evidence>
<name>A0A512HCF8_9HYPH</name>
<feature type="transmembrane region" description="Helical" evidence="6">
    <location>
        <begin position="147"/>
        <end position="170"/>
    </location>
</feature>